<dbReference type="Proteomes" id="UP000887574">
    <property type="component" value="Unplaced"/>
</dbReference>
<evidence type="ECO:0000256" key="1">
    <source>
        <dbReference type="ARBA" id="ARBA00022884"/>
    </source>
</evidence>
<dbReference type="InterPro" id="IPR006607">
    <property type="entry name" value="DM15"/>
</dbReference>
<feature type="region of interest" description="Disordered" evidence="5">
    <location>
        <begin position="369"/>
        <end position="409"/>
    </location>
</feature>
<name>A0A915CS65_9BILA</name>
<evidence type="ECO:0000256" key="5">
    <source>
        <dbReference type="SAM" id="MobiDB-lite"/>
    </source>
</evidence>
<dbReference type="SUPFAM" id="SSF46785">
    <property type="entry name" value="Winged helix' DNA-binding domain"/>
    <property type="match status" value="1"/>
</dbReference>
<keyword evidence="7" id="KW-1185">Reference proteome</keyword>
<proteinExistence type="predicted"/>
<dbReference type="SMART" id="SM00684">
    <property type="entry name" value="DM15"/>
    <property type="match status" value="2"/>
</dbReference>
<dbReference type="PANTHER" id="PTHR22792">
    <property type="entry name" value="LUPUS LA PROTEIN-RELATED"/>
    <property type="match status" value="1"/>
</dbReference>
<dbReference type="Gene3D" id="1.10.10.10">
    <property type="entry name" value="Winged helix-like DNA-binding domain superfamily/Winged helix DNA-binding domain"/>
    <property type="match status" value="1"/>
</dbReference>
<feature type="compositionally biased region" description="Basic and acidic residues" evidence="5">
    <location>
        <begin position="194"/>
        <end position="203"/>
    </location>
</feature>
<feature type="compositionally biased region" description="Low complexity" evidence="5">
    <location>
        <begin position="210"/>
        <end position="222"/>
    </location>
</feature>
<dbReference type="Pfam" id="PF21071">
    <property type="entry name" value="LARP1_HEAT"/>
    <property type="match status" value="1"/>
</dbReference>
<reference evidence="8" key="1">
    <citation type="submission" date="2022-11" db="UniProtKB">
        <authorList>
            <consortium name="WormBaseParasite"/>
        </authorList>
    </citation>
    <scope>IDENTIFICATION</scope>
</reference>
<dbReference type="InterPro" id="IPR006630">
    <property type="entry name" value="La_HTH"/>
</dbReference>
<dbReference type="WBParaSite" id="jg11563">
    <property type="protein sequence ID" value="jg11563"/>
    <property type="gene ID" value="jg11563"/>
</dbReference>
<dbReference type="InterPro" id="IPR045180">
    <property type="entry name" value="La_dom_prot"/>
</dbReference>
<evidence type="ECO:0000256" key="4">
    <source>
        <dbReference type="SAM" id="Coils"/>
    </source>
</evidence>
<sequence length="608" mass="67996">MGGQVVAPPQFVGDASLGGPGAQMVSSAQPVLNPFPAVYAPAYAPVAAMDELQLKECVRKQIEYYFSADNLQKDFFLRRKMDSEGFLPLSLIASFPRVRSLTTDLGLIIYSLKDSDKVELSGDAEKVRPRINPEQWPLPSSSLPLAGEQHIDHSTTGTTTTLAPSPHSSKQSTAQPAQASQADIIQTPSHTSKSKQEEQKDLKSEEEETIPPSSASAATKSAVLSQEDSVEETSIAAEPTVLTRRTTKFDEEIDDSSVTSKKETFDNEEASEDMSDANIKKLIIVTQTPPPVKKSSALAKRVSKTKELNEKMENGLRRYEEELWSTEGKSSTSPSPIPVIVWTNAKMTQMTKRPARIWTKKAMERAAASAAIPKSPVAKREAKEKPLNRFYPLNPRDQQDVKHARRNRASVSNESVPVVMPVGWVLGARSRTTSVAVDEEAVAKAGKQVYTEWRSQCIAQRAALGFDVPEMNTLYRFWSLFLRDNFNRNMYNEFRKLANEDAEHGFRYGLESLFRFYSYGLEKKLRPQLYTDFQEATMADVKRGNNFGLDKFLAFLKFCKFATQLEVHPFLAKKLAEYKRNEQYAVNPAATAKKELDWESKPKIEGAK</sequence>
<feature type="compositionally biased region" description="Basic and acidic residues" evidence="5">
    <location>
        <begin position="378"/>
        <end position="387"/>
    </location>
</feature>
<dbReference type="SMART" id="SM00715">
    <property type="entry name" value="LA"/>
    <property type="match status" value="1"/>
</dbReference>
<evidence type="ECO:0000313" key="8">
    <source>
        <dbReference type="WBParaSite" id="jg11563"/>
    </source>
</evidence>
<dbReference type="InterPro" id="IPR036388">
    <property type="entry name" value="WH-like_DNA-bd_sf"/>
</dbReference>
<evidence type="ECO:0000313" key="7">
    <source>
        <dbReference type="Proteomes" id="UP000887574"/>
    </source>
</evidence>
<keyword evidence="1 3" id="KW-0694">RNA-binding</keyword>
<evidence type="ECO:0000256" key="2">
    <source>
        <dbReference type="ARBA" id="ARBA00072183"/>
    </source>
</evidence>
<dbReference type="FunFam" id="1.10.10.10:FF:000131">
    <property type="entry name" value="la-related protein 1B isoform X2"/>
    <property type="match status" value="1"/>
</dbReference>
<feature type="domain" description="HTH La-type RNA-binding" evidence="6">
    <location>
        <begin position="48"/>
        <end position="140"/>
    </location>
</feature>
<dbReference type="GO" id="GO:0005829">
    <property type="term" value="C:cytosol"/>
    <property type="evidence" value="ECO:0007669"/>
    <property type="project" value="TreeGrafter"/>
</dbReference>
<evidence type="ECO:0000256" key="3">
    <source>
        <dbReference type="PROSITE-ProRule" id="PRU00332"/>
    </source>
</evidence>
<dbReference type="GO" id="GO:0010494">
    <property type="term" value="C:cytoplasmic stress granule"/>
    <property type="evidence" value="ECO:0007669"/>
    <property type="project" value="TreeGrafter"/>
</dbReference>
<dbReference type="Pfam" id="PF05383">
    <property type="entry name" value="La"/>
    <property type="match status" value="1"/>
</dbReference>
<dbReference type="InterPro" id="IPR036390">
    <property type="entry name" value="WH_DNA-bd_sf"/>
</dbReference>
<dbReference type="GO" id="GO:0048255">
    <property type="term" value="P:mRNA stabilization"/>
    <property type="evidence" value="ECO:0007669"/>
    <property type="project" value="InterPro"/>
</dbReference>
<dbReference type="GO" id="GO:0000339">
    <property type="term" value="F:RNA cap binding"/>
    <property type="evidence" value="ECO:0007669"/>
    <property type="project" value="InterPro"/>
</dbReference>
<feature type="compositionally biased region" description="Low complexity" evidence="5">
    <location>
        <begin position="168"/>
        <end position="182"/>
    </location>
</feature>
<dbReference type="PANTHER" id="PTHR22792:SF132">
    <property type="entry name" value="LA-RELATED PROTEIN 1"/>
    <property type="match status" value="1"/>
</dbReference>
<feature type="region of interest" description="Disordered" evidence="5">
    <location>
        <begin position="121"/>
        <end position="273"/>
    </location>
</feature>
<protein>
    <recommendedName>
        <fullName evidence="2">La-related protein 1</fullName>
    </recommendedName>
</protein>
<dbReference type="GO" id="GO:0045727">
    <property type="term" value="P:positive regulation of translation"/>
    <property type="evidence" value="ECO:0007669"/>
    <property type="project" value="TreeGrafter"/>
</dbReference>
<accession>A0A915CS65</accession>
<dbReference type="AlphaFoldDB" id="A0A915CS65"/>
<feature type="coiled-coil region" evidence="4">
    <location>
        <begin position="302"/>
        <end position="329"/>
    </location>
</feature>
<dbReference type="GO" id="GO:0008187">
    <property type="term" value="F:poly-pyrimidine tract binding"/>
    <property type="evidence" value="ECO:0007669"/>
    <property type="project" value="UniProtKB-ARBA"/>
</dbReference>
<evidence type="ECO:0000259" key="6">
    <source>
        <dbReference type="PROSITE" id="PS50961"/>
    </source>
</evidence>
<keyword evidence="4" id="KW-0175">Coiled coil</keyword>
<organism evidence="7 8">
    <name type="scientific">Ditylenchus dipsaci</name>
    <dbReference type="NCBI Taxonomy" id="166011"/>
    <lineage>
        <taxon>Eukaryota</taxon>
        <taxon>Metazoa</taxon>
        <taxon>Ecdysozoa</taxon>
        <taxon>Nematoda</taxon>
        <taxon>Chromadorea</taxon>
        <taxon>Rhabditida</taxon>
        <taxon>Tylenchina</taxon>
        <taxon>Tylenchomorpha</taxon>
        <taxon>Sphaerularioidea</taxon>
        <taxon>Anguinidae</taxon>
        <taxon>Anguininae</taxon>
        <taxon>Ditylenchus</taxon>
    </lineage>
</organism>
<dbReference type="PROSITE" id="PS50961">
    <property type="entry name" value="HTH_LA"/>
    <property type="match status" value="1"/>
</dbReference>